<gene>
    <name evidence="22" type="ORF">OGAPHI_004336</name>
</gene>
<dbReference type="AlphaFoldDB" id="A0A9P8P7C1"/>
<sequence length="766" mass="86138">MDQERKINSASALEHKVGMSNAEIDPQLNRTEDGSEGTLKLEEFGARNRRSTMQFPVAPFSPTEEPEVIRLKSVDGYRKRSIELPGPQVVHSSYPDRESETATDQESAQLQEVGLRTTSADLANTTGSPIEQLPTDYDPYERVIREGDSQLNSAVSPMQKSTETTSGQISKLSIPKIRSPLDSNAQEQHSAWSEGENLIEEYGYVSPQGLDSDDKSPVDKDASKGTDLDTLNSYSKYKLLKGSNRYVSTASEHPLTSAASMAGIASKRGSVSQIWTFGDVDGLERASARSSKSEFSFGKASVRKYTVGSSRRTVPDTGERKKSVEFEDEKEPLPEGPVRHHYQYQLTMSPWTCGLLGFLILFLFGYAAFVSVKAFSPLKVGRDEVDNYFENMDEVERFSEVNRIFNDYTSGKAKDSNGSSLMFNDSSEFDSFDDKESINTFLGINEKYREDNEIRSLMEDDRLKQTFYGLSYAPRGVIEPMCQATQRDVLLDIALLSRVTTRVRTYGTQCRQAELILNAFKELNVNMSLALGVWIGSDDHTNWKQLNEMKWLLTNFPRRYFNSIIIGNEVMFRQEKTVRELMAYVEDVKGYLKTIGYGDIPVGTSELGSQIKSEMVQTCDFVGANIHPFFGGGKVKDGVNWTVDYLEQQVAPFVQAIKPETKILVTEVGWPTGGGTFIESVAGGSEMQQFLEAWTCSPKTQNFGWYYFEAFDEPWKKIWHEDGSKWETQWGFFTHDRKMKPGIVLPDCASIANISTGYWKNVSSLK</sequence>
<feature type="compositionally biased region" description="Basic and acidic residues" evidence="20">
    <location>
        <begin position="212"/>
        <end position="227"/>
    </location>
</feature>
<feature type="compositionally biased region" description="Polar residues" evidence="20">
    <location>
        <begin position="181"/>
        <end position="191"/>
    </location>
</feature>
<keyword evidence="11 21" id="KW-0472">Membrane</keyword>
<evidence type="ECO:0000256" key="1">
    <source>
        <dbReference type="ARBA" id="ARBA00000382"/>
    </source>
</evidence>
<protein>
    <recommendedName>
        <fullName evidence="5">glucan endo-1,3-beta-D-glucosidase</fullName>
        <ecNumber evidence="5">3.2.1.39</ecNumber>
    </recommendedName>
    <alternativeName>
        <fullName evidence="18">Endo-1,3-beta-glucanase btgC</fullName>
    </alternativeName>
    <alternativeName>
        <fullName evidence="17">Laminarinase btgC</fullName>
    </alternativeName>
</protein>
<keyword evidence="7" id="KW-0134">Cell wall</keyword>
<dbReference type="EMBL" id="JAEUBE010000295">
    <property type="protein sequence ID" value="KAH3666147.1"/>
    <property type="molecule type" value="Genomic_DNA"/>
</dbReference>
<dbReference type="GO" id="GO:0000272">
    <property type="term" value="P:polysaccharide catabolic process"/>
    <property type="evidence" value="ECO:0007669"/>
    <property type="project" value="UniProtKB-KW"/>
</dbReference>
<dbReference type="GeneID" id="70236301"/>
<keyword evidence="10" id="KW-0378">Hydrolase</keyword>
<keyword evidence="14" id="KW-0961">Cell wall biogenesis/degradation</keyword>
<feature type="region of interest" description="Disordered" evidence="20">
    <location>
        <begin position="82"/>
        <end position="106"/>
    </location>
</feature>
<evidence type="ECO:0000256" key="17">
    <source>
        <dbReference type="ARBA" id="ARBA00042373"/>
    </source>
</evidence>
<dbReference type="InterPro" id="IPR017853">
    <property type="entry name" value="GH"/>
</dbReference>
<keyword evidence="8" id="KW-0964">Secreted</keyword>
<dbReference type="Proteomes" id="UP000769157">
    <property type="component" value="Unassembled WGS sequence"/>
</dbReference>
<comment type="function">
    <text evidence="16">Glucanases play a role in cell expansion during growth, in cell-cell fusion during mating, and in spore release during sporulation. This enzyme may be involved in beta-glucan degradation. Active on laminarin and lichenan.</text>
</comment>
<keyword evidence="6" id="KW-1003">Cell membrane</keyword>
<keyword evidence="13" id="KW-0119">Carbohydrate metabolism</keyword>
<dbReference type="RefSeq" id="XP_046061351.1">
    <property type="nucleotide sequence ID" value="XM_046205403.1"/>
</dbReference>
<dbReference type="GO" id="GO:0009277">
    <property type="term" value="C:fungal-type cell wall"/>
    <property type="evidence" value="ECO:0007669"/>
    <property type="project" value="TreeGrafter"/>
</dbReference>
<feature type="compositionally biased region" description="Polar residues" evidence="20">
    <location>
        <begin position="150"/>
        <end position="171"/>
    </location>
</feature>
<dbReference type="PANTHER" id="PTHR16631">
    <property type="entry name" value="GLUCAN 1,3-BETA-GLUCOSIDASE"/>
    <property type="match status" value="1"/>
</dbReference>
<keyword evidence="12" id="KW-0325">Glycoprotein</keyword>
<evidence type="ECO:0000256" key="19">
    <source>
        <dbReference type="RuleBase" id="RU004335"/>
    </source>
</evidence>
<evidence type="ECO:0000313" key="23">
    <source>
        <dbReference type="Proteomes" id="UP000769157"/>
    </source>
</evidence>
<keyword evidence="21" id="KW-1133">Transmembrane helix</keyword>
<accession>A0A9P8P7C1</accession>
<comment type="similarity">
    <text evidence="4 19">Belongs to the glycosyl hydrolase 17 family.</text>
</comment>
<evidence type="ECO:0000256" key="20">
    <source>
        <dbReference type="SAM" id="MobiDB-lite"/>
    </source>
</evidence>
<evidence type="ECO:0000256" key="2">
    <source>
        <dbReference type="ARBA" id="ARBA00004191"/>
    </source>
</evidence>
<dbReference type="InterPro" id="IPR050732">
    <property type="entry name" value="Beta-glucan_modifiers"/>
</dbReference>
<evidence type="ECO:0000256" key="13">
    <source>
        <dbReference type="ARBA" id="ARBA00023277"/>
    </source>
</evidence>
<evidence type="ECO:0000256" key="8">
    <source>
        <dbReference type="ARBA" id="ARBA00022525"/>
    </source>
</evidence>
<reference evidence="22" key="2">
    <citation type="submission" date="2021-01" db="EMBL/GenBank/DDBJ databases">
        <authorList>
            <person name="Schikora-Tamarit M.A."/>
        </authorList>
    </citation>
    <scope>NUCLEOTIDE SEQUENCE</scope>
    <source>
        <strain evidence="22">CBS6075</strain>
    </source>
</reference>
<evidence type="ECO:0000256" key="16">
    <source>
        <dbReference type="ARBA" id="ARBA00037649"/>
    </source>
</evidence>
<evidence type="ECO:0000256" key="5">
    <source>
        <dbReference type="ARBA" id="ARBA00012780"/>
    </source>
</evidence>
<comment type="catalytic activity">
    <reaction evidence="1">
        <text>Hydrolysis of (1-&gt;3)-beta-D-glucosidic linkages in (1-&gt;3)-beta-D-glucans.</text>
        <dbReference type="EC" id="3.2.1.39"/>
    </reaction>
</comment>
<keyword evidence="21" id="KW-0812">Transmembrane</keyword>
<feature type="transmembrane region" description="Helical" evidence="21">
    <location>
        <begin position="348"/>
        <end position="372"/>
    </location>
</feature>
<proteinExistence type="inferred from homology"/>
<comment type="caution">
    <text evidence="22">The sequence shown here is derived from an EMBL/GenBank/DDBJ whole genome shotgun (WGS) entry which is preliminary data.</text>
</comment>
<evidence type="ECO:0000256" key="11">
    <source>
        <dbReference type="ARBA" id="ARBA00023136"/>
    </source>
</evidence>
<evidence type="ECO:0000313" key="22">
    <source>
        <dbReference type="EMBL" id="KAH3666147.1"/>
    </source>
</evidence>
<evidence type="ECO:0000256" key="6">
    <source>
        <dbReference type="ARBA" id="ARBA00022475"/>
    </source>
</evidence>
<feature type="region of interest" description="Disordered" evidence="20">
    <location>
        <begin position="1"/>
        <end position="64"/>
    </location>
</feature>
<evidence type="ECO:0000256" key="10">
    <source>
        <dbReference type="ARBA" id="ARBA00022801"/>
    </source>
</evidence>
<dbReference type="Pfam" id="PF00332">
    <property type="entry name" value="Glyco_hydro_17"/>
    <property type="match status" value="1"/>
</dbReference>
<dbReference type="OrthoDB" id="68336at2759"/>
<feature type="compositionally biased region" description="Basic and acidic residues" evidence="20">
    <location>
        <begin position="313"/>
        <end position="325"/>
    </location>
</feature>
<dbReference type="EC" id="3.2.1.39" evidence="5"/>
<name>A0A9P8P7C1_9ASCO</name>
<dbReference type="GO" id="GO:0009986">
    <property type="term" value="C:cell surface"/>
    <property type="evidence" value="ECO:0007669"/>
    <property type="project" value="TreeGrafter"/>
</dbReference>
<evidence type="ECO:0000256" key="12">
    <source>
        <dbReference type="ARBA" id="ARBA00023180"/>
    </source>
</evidence>
<evidence type="ECO:0000256" key="14">
    <source>
        <dbReference type="ARBA" id="ARBA00023316"/>
    </source>
</evidence>
<dbReference type="GO" id="GO:0042973">
    <property type="term" value="F:glucan endo-1,3-beta-D-glucosidase activity"/>
    <property type="evidence" value="ECO:0007669"/>
    <property type="project" value="UniProtKB-EC"/>
</dbReference>
<comment type="subcellular location">
    <subcellularLocation>
        <location evidence="3">Cell membrane</location>
        <topology evidence="3">Single-pass type II membrane protein</topology>
    </subcellularLocation>
    <subcellularLocation>
        <location evidence="2">Secreted</location>
        <location evidence="2">Cell wall</location>
    </subcellularLocation>
</comment>
<feature type="region of interest" description="Disordered" evidence="20">
    <location>
        <begin position="308"/>
        <end position="332"/>
    </location>
</feature>
<keyword evidence="15" id="KW-0624">Polysaccharide degradation</keyword>
<evidence type="ECO:0000256" key="18">
    <source>
        <dbReference type="ARBA" id="ARBA00043078"/>
    </source>
</evidence>
<evidence type="ECO:0000256" key="15">
    <source>
        <dbReference type="ARBA" id="ARBA00023326"/>
    </source>
</evidence>
<organism evidence="22 23">
    <name type="scientific">Ogataea philodendri</name>
    <dbReference type="NCBI Taxonomy" id="1378263"/>
    <lineage>
        <taxon>Eukaryota</taxon>
        <taxon>Fungi</taxon>
        <taxon>Dikarya</taxon>
        <taxon>Ascomycota</taxon>
        <taxon>Saccharomycotina</taxon>
        <taxon>Pichiomycetes</taxon>
        <taxon>Pichiales</taxon>
        <taxon>Pichiaceae</taxon>
        <taxon>Ogataea</taxon>
    </lineage>
</organism>
<dbReference type="PANTHER" id="PTHR16631:SF17">
    <property type="entry name" value="GLUCAN ENDO-1,3-BETA-GLUCOSIDASE BTGC"/>
    <property type="match status" value="1"/>
</dbReference>
<evidence type="ECO:0000256" key="21">
    <source>
        <dbReference type="SAM" id="Phobius"/>
    </source>
</evidence>
<reference evidence="22" key="1">
    <citation type="journal article" date="2021" name="Open Biol.">
        <title>Shared evolutionary footprints suggest mitochondrial oxidative damage underlies multiple complex I losses in fungi.</title>
        <authorList>
            <person name="Schikora-Tamarit M.A."/>
            <person name="Marcet-Houben M."/>
            <person name="Nosek J."/>
            <person name="Gabaldon T."/>
        </authorList>
    </citation>
    <scope>NUCLEOTIDE SEQUENCE</scope>
    <source>
        <strain evidence="22">CBS6075</strain>
    </source>
</reference>
<dbReference type="InterPro" id="IPR000490">
    <property type="entry name" value="Glyco_hydro_17"/>
</dbReference>
<evidence type="ECO:0000256" key="4">
    <source>
        <dbReference type="ARBA" id="ARBA00008773"/>
    </source>
</evidence>
<dbReference type="GO" id="GO:0071555">
    <property type="term" value="P:cell wall organization"/>
    <property type="evidence" value="ECO:0007669"/>
    <property type="project" value="UniProtKB-KW"/>
</dbReference>
<evidence type="ECO:0000256" key="9">
    <source>
        <dbReference type="ARBA" id="ARBA00022729"/>
    </source>
</evidence>
<dbReference type="GO" id="GO:0005886">
    <property type="term" value="C:plasma membrane"/>
    <property type="evidence" value="ECO:0007669"/>
    <property type="project" value="UniProtKB-SubCell"/>
</dbReference>
<dbReference type="SUPFAM" id="SSF51445">
    <property type="entry name" value="(Trans)glycosidases"/>
    <property type="match status" value="1"/>
</dbReference>
<keyword evidence="9" id="KW-0732">Signal</keyword>
<dbReference type="GO" id="GO:0005576">
    <property type="term" value="C:extracellular region"/>
    <property type="evidence" value="ECO:0007669"/>
    <property type="project" value="TreeGrafter"/>
</dbReference>
<evidence type="ECO:0000256" key="7">
    <source>
        <dbReference type="ARBA" id="ARBA00022512"/>
    </source>
</evidence>
<dbReference type="Gene3D" id="3.20.20.80">
    <property type="entry name" value="Glycosidases"/>
    <property type="match status" value="1"/>
</dbReference>
<feature type="compositionally biased region" description="Basic and acidic residues" evidence="20">
    <location>
        <begin position="1"/>
        <end position="17"/>
    </location>
</feature>
<keyword evidence="23" id="KW-1185">Reference proteome</keyword>
<evidence type="ECO:0000256" key="3">
    <source>
        <dbReference type="ARBA" id="ARBA00004401"/>
    </source>
</evidence>
<feature type="region of interest" description="Disordered" evidence="20">
    <location>
        <begin position="150"/>
        <end position="227"/>
    </location>
</feature>